<feature type="region of interest" description="Disordered" evidence="1">
    <location>
        <begin position="133"/>
        <end position="165"/>
    </location>
</feature>
<protein>
    <submittedName>
        <fullName evidence="3">Phage T7 F exclusion suppressor FxsA</fullName>
    </submittedName>
</protein>
<dbReference type="PANTHER" id="PTHR35335:SF1">
    <property type="entry name" value="UPF0716 PROTEIN FXSA"/>
    <property type="match status" value="1"/>
</dbReference>
<dbReference type="AlphaFoldDB" id="A0A1C3JVI1"/>
<dbReference type="NCBIfam" id="NF008528">
    <property type="entry name" value="PRK11463.1-2"/>
    <property type="match status" value="1"/>
</dbReference>
<sequence length="165" mass="18202">MRFALLLFILVPIVELSVLIQVGSKIGSFTTIALVFLTAIIGVTLIRRQGFATSMKAQEKMRRGELPASEMAEGIMLAFAGVCLLIPGFVTDALGALLLITPFRQAVAARVSLDFLKNRMNMRAQWSQRDANGNFTQGNIIEGDYRPESEKNDSGSEKKDHIEKK</sequence>
<keyword evidence="2" id="KW-0472">Membrane</keyword>
<feature type="compositionally biased region" description="Basic and acidic residues" evidence="1">
    <location>
        <begin position="143"/>
        <end position="165"/>
    </location>
</feature>
<dbReference type="EMBL" id="FLRB01000013">
    <property type="protein sequence ID" value="SBT22011.1"/>
    <property type="molecule type" value="Genomic_DNA"/>
</dbReference>
<dbReference type="RefSeq" id="WP_067038282.1">
    <property type="nucleotide sequence ID" value="NZ_FLRA01000023.1"/>
</dbReference>
<reference evidence="4 5" key="1">
    <citation type="submission" date="2016-06" db="EMBL/GenBank/DDBJ databases">
        <authorList>
            <person name="Rodrigo-Torres L."/>
            <person name="Arahal D.R."/>
        </authorList>
    </citation>
    <scope>NUCLEOTIDE SEQUENCE [LARGE SCALE GENOMIC DNA]</scope>
    <source>
        <strain evidence="4 5">CECT 5116</strain>
    </source>
</reference>
<dbReference type="Proteomes" id="UP000092871">
    <property type="component" value="Unassembled WGS sequence"/>
</dbReference>
<dbReference type="EMBL" id="FLRA01000023">
    <property type="protein sequence ID" value="SBT19056.1"/>
    <property type="molecule type" value="Genomic_DNA"/>
</dbReference>
<dbReference type="Proteomes" id="UP000092840">
    <property type="component" value="Unassembled WGS sequence"/>
</dbReference>
<evidence type="ECO:0000256" key="2">
    <source>
        <dbReference type="SAM" id="Phobius"/>
    </source>
</evidence>
<keyword evidence="5" id="KW-1185">Reference proteome</keyword>
<organism evidence="3 6">
    <name type="scientific">Marinomonas gallaica</name>
    <dbReference type="NCBI Taxonomy" id="1806667"/>
    <lineage>
        <taxon>Bacteria</taxon>
        <taxon>Pseudomonadati</taxon>
        <taxon>Pseudomonadota</taxon>
        <taxon>Gammaproteobacteria</taxon>
        <taxon>Oceanospirillales</taxon>
        <taxon>Oceanospirillaceae</taxon>
        <taxon>Marinomonas</taxon>
    </lineage>
</organism>
<evidence type="ECO:0000313" key="6">
    <source>
        <dbReference type="Proteomes" id="UP000092871"/>
    </source>
</evidence>
<feature type="transmembrane region" description="Helical" evidence="2">
    <location>
        <begin position="66"/>
        <end position="87"/>
    </location>
</feature>
<evidence type="ECO:0000313" key="5">
    <source>
        <dbReference type="Proteomes" id="UP000092840"/>
    </source>
</evidence>
<dbReference type="InterPro" id="IPR007313">
    <property type="entry name" value="FxsA"/>
</dbReference>
<evidence type="ECO:0000313" key="3">
    <source>
        <dbReference type="EMBL" id="SBT19056.1"/>
    </source>
</evidence>
<accession>A0A1C3JVI1</accession>
<dbReference type="OrthoDB" id="9792788at2"/>
<reference evidence="3 6" key="2">
    <citation type="submission" date="2016-06" db="EMBL/GenBank/DDBJ databases">
        <authorList>
            <person name="Kjaerup R.B."/>
            <person name="Dalgaard T.S."/>
            <person name="Juul-Madsen H.R."/>
        </authorList>
    </citation>
    <scope>NUCLEOTIDE SEQUENCE [LARGE SCALE GENOMIC DNA]</scope>
    <source>
        <strain evidence="3 6">CECT 5115</strain>
    </source>
</reference>
<dbReference type="Pfam" id="PF04186">
    <property type="entry name" value="FxsA"/>
    <property type="match status" value="1"/>
</dbReference>
<feature type="transmembrane region" description="Helical" evidence="2">
    <location>
        <begin position="26"/>
        <end position="46"/>
    </location>
</feature>
<keyword evidence="2" id="KW-1133">Transmembrane helix</keyword>
<gene>
    <name evidence="3" type="ORF">MGA5115_03217</name>
    <name evidence="4" type="ORF">MGA5116_02621</name>
</gene>
<evidence type="ECO:0000313" key="4">
    <source>
        <dbReference type="EMBL" id="SBT22011.1"/>
    </source>
</evidence>
<dbReference type="PANTHER" id="PTHR35335">
    <property type="entry name" value="UPF0716 PROTEIN FXSA"/>
    <property type="match status" value="1"/>
</dbReference>
<proteinExistence type="predicted"/>
<keyword evidence="2" id="KW-0812">Transmembrane</keyword>
<evidence type="ECO:0000256" key="1">
    <source>
        <dbReference type="SAM" id="MobiDB-lite"/>
    </source>
</evidence>
<dbReference type="GO" id="GO:0016020">
    <property type="term" value="C:membrane"/>
    <property type="evidence" value="ECO:0007669"/>
    <property type="project" value="InterPro"/>
</dbReference>
<name>A0A1C3JVI1_9GAMM</name>